<dbReference type="Proteomes" id="UP000070483">
    <property type="component" value="Unassembled WGS sequence"/>
</dbReference>
<accession>A0A134APE9</accession>
<dbReference type="EMBL" id="LSDD01000024">
    <property type="protein sequence ID" value="KXB69480.1"/>
    <property type="molecule type" value="Genomic_DNA"/>
</dbReference>
<evidence type="ECO:0000313" key="4">
    <source>
        <dbReference type="Proteomes" id="UP000321944"/>
    </source>
</evidence>
<reference evidence="1 4" key="3">
    <citation type="submission" date="2019-07" db="EMBL/GenBank/DDBJ databases">
        <title>Complete Genome Sequence of Leptotrichia wadei Strain JMUB3936.</title>
        <authorList>
            <person name="Watanabe S."/>
            <person name="Cui L."/>
        </authorList>
    </citation>
    <scope>NUCLEOTIDE SEQUENCE [LARGE SCALE GENOMIC DNA]</scope>
    <source>
        <strain evidence="1 4">JMUB3936</strain>
    </source>
</reference>
<name>A0A134APE9_9FUSO</name>
<proteinExistence type="predicted"/>
<evidence type="ECO:0000313" key="1">
    <source>
        <dbReference type="EMBL" id="BBM55838.1"/>
    </source>
</evidence>
<protein>
    <submittedName>
        <fullName evidence="2">Uncharacterized protein</fullName>
    </submittedName>
</protein>
<dbReference type="AlphaFoldDB" id="A0A134APE9"/>
<reference evidence="3" key="2">
    <citation type="submission" date="2016-01" db="EMBL/GenBank/DDBJ databases">
        <authorList>
            <person name="Mitreva M."/>
            <person name="Pepin K.H."/>
            <person name="Mihindukulasuriya K.A."/>
            <person name="Fulton R."/>
            <person name="Fronick C."/>
            <person name="O'Laughlin M."/>
            <person name="Miner T."/>
            <person name="Herter B."/>
            <person name="Rosa B.A."/>
            <person name="Cordes M."/>
            <person name="Tomlinson C."/>
            <person name="Wollam A."/>
            <person name="Palsikar V.B."/>
            <person name="Mardis E.R."/>
            <person name="Wilson R.K."/>
        </authorList>
    </citation>
    <scope>NUCLEOTIDE SEQUENCE [LARGE SCALE GENOMIC DNA]</scope>
    <source>
        <strain evidence="3">KA00185</strain>
    </source>
</reference>
<dbReference type="EMBL" id="AP019841">
    <property type="protein sequence ID" value="BBM55838.1"/>
    <property type="molecule type" value="Genomic_DNA"/>
</dbReference>
<keyword evidence="3" id="KW-1185">Reference proteome</keyword>
<evidence type="ECO:0000313" key="2">
    <source>
        <dbReference type="EMBL" id="KXB69480.1"/>
    </source>
</evidence>
<dbReference type="STRING" id="157687.HMPREF3180_00360"/>
<evidence type="ECO:0000313" key="3">
    <source>
        <dbReference type="Proteomes" id="UP000070483"/>
    </source>
</evidence>
<gene>
    <name evidence="2" type="ORF">HMPREF3180_00360</name>
    <name evidence="1" type="ORF">JMUB3936_2149</name>
</gene>
<reference evidence="2" key="1">
    <citation type="submission" date="2016-01" db="EMBL/GenBank/DDBJ databases">
        <authorList>
            <person name="Oliw E.H."/>
        </authorList>
    </citation>
    <scope>NUCLEOTIDE SEQUENCE [LARGE SCALE GENOMIC DNA]</scope>
    <source>
        <strain evidence="2">KA00185</strain>
    </source>
</reference>
<dbReference type="Proteomes" id="UP000321944">
    <property type="component" value="Chromosome"/>
</dbReference>
<organism evidence="2 3">
    <name type="scientific">Leptotrichia wadei</name>
    <dbReference type="NCBI Taxonomy" id="157687"/>
    <lineage>
        <taxon>Bacteria</taxon>
        <taxon>Fusobacteriati</taxon>
        <taxon>Fusobacteriota</taxon>
        <taxon>Fusobacteriia</taxon>
        <taxon>Fusobacteriales</taxon>
        <taxon>Leptotrichiaceae</taxon>
        <taxon>Leptotrichia</taxon>
    </lineage>
</organism>
<sequence length="54" mass="6516">MWILEMFSIFRLKKSKNYTIINNYTTNLQLGLLSLNLYDKREKEGIENDRNDFA</sequence>